<dbReference type="InterPro" id="IPR043130">
    <property type="entry name" value="CDP-OH_PTrfase_TM_dom"/>
</dbReference>
<dbReference type="Pfam" id="PF01066">
    <property type="entry name" value="CDP-OH_P_transf"/>
    <property type="match status" value="1"/>
</dbReference>
<dbReference type="PANTHER" id="PTHR10414:SF37">
    <property type="entry name" value="BB IN A BOXCAR, ISOFORM C"/>
    <property type="match status" value="1"/>
</dbReference>
<dbReference type="GO" id="GO:0016020">
    <property type="term" value="C:membrane"/>
    <property type="evidence" value="ECO:0007669"/>
    <property type="project" value="UniProtKB-SubCell"/>
</dbReference>
<evidence type="ECO:0000256" key="2">
    <source>
        <dbReference type="ARBA" id="ARBA00010441"/>
    </source>
</evidence>
<feature type="transmembrane region" description="Helical" evidence="6">
    <location>
        <begin position="322"/>
        <end position="342"/>
    </location>
</feature>
<feature type="transmembrane region" description="Helical" evidence="6">
    <location>
        <begin position="293"/>
        <end position="310"/>
    </location>
</feature>
<dbReference type="InterPro" id="IPR048254">
    <property type="entry name" value="CDP_ALCOHOL_P_TRANSF_CS"/>
</dbReference>
<dbReference type="PANTHER" id="PTHR10414">
    <property type="entry name" value="ETHANOLAMINEPHOSPHOTRANSFERASE"/>
    <property type="match status" value="1"/>
</dbReference>
<accession>A0A196SAR1</accession>
<feature type="transmembrane region" description="Helical" evidence="6">
    <location>
        <begin position="83"/>
        <end position="101"/>
    </location>
</feature>
<dbReference type="InterPro" id="IPR000462">
    <property type="entry name" value="CDP-OH_P_trans"/>
</dbReference>
<feature type="transmembrane region" description="Helical" evidence="6">
    <location>
        <begin position="348"/>
        <end position="369"/>
    </location>
</feature>
<dbReference type="InterPro" id="IPR014472">
    <property type="entry name" value="CHOPT"/>
</dbReference>
<comment type="caution">
    <text evidence="7">The sequence shown here is derived from an EMBL/GenBank/DDBJ whole genome shotgun (WGS) entry which is preliminary data.</text>
</comment>
<dbReference type="EMBL" id="LXWW01000466">
    <property type="protein sequence ID" value="OAO13094.1"/>
    <property type="molecule type" value="Genomic_DNA"/>
</dbReference>
<evidence type="ECO:0000256" key="4">
    <source>
        <dbReference type="ARBA" id="ARBA00023136"/>
    </source>
</evidence>
<dbReference type="EMBL" id="LXWW01000085">
    <property type="protein sequence ID" value="OAO16368.1"/>
    <property type="molecule type" value="Genomic_DNA"/>
</dbReference>
<keyword evidence="6" id="KW-0812">Transmembrane</keyword>
<dbReference type="GO" id="GO:0008654">
    <property type="term" value="P:phospholipid biosynthetic process"/>
    <property type="evidence" value="ECO:0007669"/>
    <property type="project" value="InterPro"/>
</dbReference>
<evidence type="ECO:0000313" key="9">
    <source>
        <dbReference type="Proteomes" id="UP000078348"/>
    </source>
</evidence>
<feature type="transmembrane region" description="Helical" evidence="6">
    <location>
        <begin position="122"/>
        <end position="141"/>
    </location>
</feature>
<gene>
    <name evidence="8" type="ORF">AV274_1899</name>
    <name evidence="7" type="ORF">AV274_5242</name>
</gene>
<evidence type="ECO:0000256" key="6">
    <source>
        <dbReference type="SAM" id="Phobius"/>
    </source>
</evidence>
<evidence type="ECO:0000256" key="3">
    <source>
        <dbReference type="ARBA" id="ARBA00022679"/>
    </source>
</evidence>
<feature type="transmembrane region" description="Helical" evidence="6">
    <location>
        <begin position="224"/>
        <end position="247"/>
    </location>
</feature>
<dbReference type="PIRSF" id="PIRSF015665">
    <property type="entry name" value="CHOPT"/>
    <property type="match status" value="1"/>
</dbReference>
<reference evidence="7 9" key="1">
    <citation type="submission" date="2016-05" db="EMBL/GenBank/DDBJ databases">
        <title>Nuclear genome of Blastocystis sp. subtype 1 NandII.</title>
        <authorList>
            <person name="Gentekaki E."/>
            <person name="Curtis B."/>
            <person name="Stairs C."/>
            <person name="Eme L."/>
            <person name="Herman E."/>
            <person name="Klimes V."/>
            <person name="Arias M.C."/>
            <person name="Elias M."/>
            <person name="Hilliou F."/>
            <person name="Klute M."/>
            <person name="Malik S.-B."/>
            <person name="Pightling A."/>
            <person name="Rachubinski R."/>
            <person name="Salas D."/>
            <person name="Schlacht A."/>
            <person name="Suga H."/>
            <person name="Archibald J."/>
            <person name="Ball S.G."/>
            <person name="Clark G."/>
            <person name="Dacks J."/>
            <person name="Van Der Giezen M."/>
            <person name="Tsaousis A."/>
            <person name="Roger A."/>
        </authorList>
    </citation>
    <scope>NUCLEOTIDE SEQUENCE [LARGE SCALE GENOMIC DNA]</scope>
    <source>
        <strain evidence="9">ATCC 50177 / NandII</strain>
        <strain evidence="7">NandII</strain>
    </source>
</reference>
<proteinExistence type="inferred from homology"/>
<keyword evidence="9" id="KW-1185">Reference proteome</keyword>
<feature type="transmembrane region" description="Helical" evidence="6">
    <location>
        <begin position="185"/>
        <end position="204"/>
    </location>
</feature>
<organism evidence="7 9">
    <name type="scientific">Blastocystis sp. subtype 1 (strain ATCC 50177 / NandII)</name>
    <dbReference type="NCBI Taxonomy" id="478820"/>
    <lineage>
        <taxon>Eukaryota</taxon>
        <taxon>Sar</taxon>
        <taxon>Stramenopiles</taxon>
        <taxon>Bigyra</taxon>
        <taxon>Opalozoa</taxon>
        <taxon>Opalinata</taxon>
        <taxon>Blastocystidae</taxon>
        <taxon>Blastocystis</taxon>
    </lineage>
</organism>
<comment type="subcellular location">
    <subcellularLocation>
        <location evidence="1">Membrane</location>
    </subcellularLocation>
</comment>
<evidence type="ECO:0000256" key="1">
    <source>
        <dbReference type="ARBA" id="ARBA00004370"/>
    </source>
</evidence>
<keyword evidence="4 6" id="KW-0472">Membrane</keyword>
<dbReference type="GO" id="GO:0016780">
    <property type="term" value="F:phosphotransferase activity, for other substituted phosphate groups"/>
    <property type="evidence" value="ECO:0007669"/>
    <property type="project" value="InterPro"/>
</dbReference>
<keyword evidence="6" id="KW-1133">Transmembrane helix</keyword>
<dbReference type="PROSITE" id="PS00379">
    <property type="entry name" value="CDP_ALCOHOL_P_TRANSF"/>
    <property type="match status" value="1"/>
</dbReference>
<dbReference type="Gene3D" id="1.20.120.1760">
    <property type="match status" value="1"/>
</dbReference>
<feature type="transmembrane region" description="Helical" evidence="6">
    <location>
        <begin position="268"/>
        <end position="287"/>
    </location>
</feature>
<dbReference type="Proteomes" id="UP000078348">
    <property type="component" value="Unassembled WGS sequence"/>
</dbReference>
<keyword evidence="3 5" id="KW-0808">Transferase</keyword>
<evidence type="ECO:0000313" key="8">
    <source>
        <dbReference type="EMBL" id="OAO16368.1"/>
    </source>
</evidence>
<feature type="transmembrane region" description="Helical" evidence="6">
    <location>
        <begin position="147"/>
        <end position="164"/>
    </location>
</feature>
<evidence type="ECO:0000313" key="7">
    <source>
        <dbReference type="EMBL" id="OAO13094.1"/>
    </source>
</evidence>
<name>A0A196SAR1_BLAHN</name>
<evidence type="ECO:0000256" key="5">
    <source>
        <dbReference type="RuleBase" id="RU003750"/>
    </source>
</evidence>
<protein>
    <submittedName>
        <fullName evidence="7">CDP-alcohol phosphatidyltransferase</fullName>
    </submittedName>
</protein>
<comment type="similarity">
    <text evidence="2 5">Belongs to the CDP-alcohol phosphatidyltransferase class-I family.</text>
</comment>
<dbReference type="STRING" id="478820.A0A196SAR1"/>
<dbReference type="AlphaFoldDB" id="A0A196SAR1"/>
<sequence length="388" mass="42823">MPVEPVKFLNEQDLANLDVYEYHGGEYSFLDNLLNPFWLKVAYSFPTWFAPNLITLSGLIINITAALLLAINDPMMLGEAPGWMYINAAICLQIYAIFDAADGKQARRLNASSPLGQIFDHGCDAVNLIFIIVSSLCGVGLGSGKTTVWVIVVMCTAFVAAQLVEYQSQILVTGSKFFGVTEAMLIVSIMLTLTGLFGVDIWTIDLRDVVPALKDVTTSLSVKYIVAAAMIIIIGLTMVVVGVSSLIHPSSIPMEKRGNKNLDRGSYVMRYIPVFIIGVCAVIVLRSSLMVEYPLYVIFLVGLTYSFLSIRVNVSHLCRRRLGYSFGGMYPLCVLAVCHSFNLVRDAVTVPVCFCVFMILYVSFVITTINQIKEHLHIRAFHVTAKTE</sequence>
<dbReference type="OrthoDB" id="196717at2759"/>
<feature type="transmembrane region" description="Helical" evidence="6">
    <location>
        <begin position="49"/>
        <end position="71"/>
    </location>
</feature>